<dbReference type="RefSeq" id="WP_123212883.1">
    <property type="nucleotide sequence ID" value="NZ_RJVO01000009.1"/>
</dbReference>
<evidence type="ECO:0000259" key="1">
    <source>
        <dbReference type="PROSITE" id="PS50404"/>
    </source>
</evidence>
<gene>
    <name evidence="3" type="ORF">ED208_15755</name>
</gene>
<keyword evidence="4" id="KW-1185">Reference proteome</keyword>
<evidence type="ECO:0000313" key="4">
    <source>
        <dbReference type="Proteomes" id="UP000282106"/>
    </source>
</evidence>
<dbReference type="AlphaFoldDB" id="A0A3N0V1Z0"/>
<dbReference type="Gene3D" id="1.20.1050.10">
    <property type="match status" value="1"/>
</dbReference>
<dbReference type="Proteomes" id="UP000282106">
    <property type="component" value="Unassembled WGS sequence"/>
</dbReference>
<dbReference type="PROSITE" id="PS50405">
    <property type="entry name" value="GST_CTER"/>
    <property type="match status" value="1"/>
</dbReference>
<dbReference type="InterPro" id="IPR010987">
    <property type="entry name" value="Glutathione-S-Trfase_C-like"/>
</dbReference>
<dbReference type="Gene3D" id="3.40.30.10">
    <property type="entry name" value="Glutaredoxin"/>
    <property type="match status" value="1"/>
</dbReference>
<protein>
    <submittedName>
        <fullName evidence="3">Glutathione S-transferase</fullName>
    </submittedName>
</protein>
<dbReference type="InParanoid" id="A0A3N0V1Z0"/>
<dbReference type="FunCoup" id="A0A3N0V1Z0">
    <property type="interactions" value="29"/>
</dbReference>
<accession>A0A3N0V1Z0</accession>
<evidence type="ECO:0000259" key="2">
    <source>
        <dbReference type="PROSITE" id="PS50405"/>
    </source>
</evidence>
<dbReference type="CDD" id="cd03057">
    <property type="entry name" value="GST_N_Beta"/>
    <property type="match status" value="1"/>
</dbReference>
<sequence length="218" mass="24511">MSDYRLYYSPGACSLAPHIALEELGLAYDSQRVVVAQGDTQKPDYLAINPRARVPALRIADADGERVLTEVAAILIYLAGLKPAARLLPTAGEPLARAVEWMSWLGTSVHAHAFAQVFRPARFVSDESLHAPLKAQGLALLELAYRDIEQRLQGRDWALGADYSLVDAYLLVFYRWGYRVGFDMRQRYPHYSRQAQAVVDRPAVQRALQQEQIVVWES</sequence>
<dbReference type="SFLD" id="SFLDS00019">
    <property type="entry name" value="Glutathione_Transferase_(cytos"/>
    <property type="match status" value="1"/>
</dbReference>
<dbReference type="InterPro" id="IPR036249">
    <property type="entry name" value="Thioredoxin-like_sf"/>
</dbReference>
<dbReference type="SUPFAM" id="SSF52833">
    <property type="entry name" value="Thioredoxin-like"/>
    <property type="match status" value="1"/>
</dbReference>
<organism evidence="3 4">
    <name type="scientific">Stagnimonas aquatica</name>
    <dbReference type="NCBI Taxonomy" id="2689987"/>
    <lineage>
        <taxon>Bacteria</taxon>
        <taxon>Pseudomonadati</taxon>
        <taxon>Pseudomonadota</taxon>
        <taxon>Gammaproteobacteria</taxon>
        <taxon>Nevskiales</taxon>
        <taxon>Nevskiaceae</taxon>
        <taxon>Stagnimonas</taxon>
    </lineage>
</organism>
<dbReference type="SUPFAM" id="SSF47616">
    <property type="entry name" value="GST C-terminal domain-like"/>
    <property type="match status" value="1"/>
</dbReference>
<dbReference type="PANTHER" id="PTHR44051:SF8">
    <property type="entry name" value="GLUTATHIONE S-TRANSFERASE GSTA"/>
    <property type="match status" value="1"/>
</dbReference>
<dbReference type="SFLD" id="SFLDG01150">
    <property type="entry name" value="Main.1:_Beta-like"/>
    <property type="match status" value="1"/>
</dbReference>
<dbReference type="SFLD" id="SFLDG00358">
    <property type="entry name" value="Main_(cytGST)"/>
    <property type="match status" value="1"/>
</dbReference>
<dbReference type="PROSITE" id="PS50404">
    <property type="entry name" value="GST_NTER"/>
    <property type="match status" value="1"/>
</dbReference>
<dbReference type="CDD" id="cd03188">
    <property type="entry name" value="GST_C_Beta"/>
    <property type="match status" value="1"/>
</dbReference>
<dbReference type="GO" id="GO:0016740">
    <property type="term" value="F:transferase activity"/>
    <property type="evidence" value="ECO:0007669"/>
    <property type="project" value="UniProtKB-KW"/>
</dbReference>
<name>A0A3N0V1Z0_9GAMM</name>
<dbReference type="InterPro" id="IPR036282">
    <property type="entry name" value="Glutathione-S-Trfase_C_sf"/>
</dbReference>
<reference evidence="3 4" key="1">
    <citation type="submission" date="2018-10" db="EMBL/GenBank/DDBJ databases">
        <authorList>
            <person name="Chen W.-M."/>
        </authorList>
    </citation>
    <scope>NUCLEOTIDE SEQUENCE [LARGE SCALE GENOMIC DNA]</scope>
    <source>
        <strain evidence="3 4">THS-13</strain>
    </source>
</reference>
<keyword evidence="3" id="KW-0808">Transferase</keyword>
<dbReference type="EMBL" id="RJVO01000009">
    <property type="protein sequence ID" value="ROH86488.1"/>
    <property type="molecule type" value="Genomic_DNA"/>
</dbReference>
<feature type="domain" description="GST C-terminal" evidence="2">
    <location>
        <begin position="91"/>
        <end position="218"/>
    </location>
</feature>
<proteinExistence type="predicted"/>
<feature type="domain" description="GST N-terminal" evidence="1">
    <location>
        <begin position="1"/>
        <end position="86"/>
    </location>
</feature>
<dbReference type="InterPro" id="IPR040079">
    <property type="entry name" value="Glutathione_S-Trfase"/>
</dbReference>
<comment type="caution">
    <text evidence="3">The sequence shown here is derived from an EMBL/GenBank/DDBJ whole genome shotgun (WGS) entry which is preliminary data.</text>
</comment>
<dbReference type="Pfam" id="PF13409">
    <property type="entry name" value="GST_N_2"/>
    <property type="match status" value="1"/>
</dbReference>
<dbReference type="InterPro" id="IPR004046">
    <property type="entry name" value="GST_C"/>
</dbReference>
<dbReference type="InterPro" id="IPR004045">
    <property type="entry name" value="Glutathione_S-Trfase_N"/>
</dbReference>
<dbReference type="Pfam" id="PF00043">
    <property type="entry name" value="GST_C"/>
    <property type="match status" value="1"/>
</dbReference>
<evidence type="ECO:0000313" key="3">
    <source>
        <dbReference type="EMBL" id="ROH86488.1"/>
    </source>
</evidence>
<dbReference type="PANTHER" id="PTHR44051">
    <property type="entry name" value="GLUTATHIONE S-TRANSFERASE-RELATED"/>
    <property type="match status" value="1"/>
</dbReference>